<organism evidence="9 10">
    <name type="scientific">Neobacillus niacini</name>
    <dbReference type="NCBI Taxonomy" id="86668"/>
    <lineage>
        <taxon>Bacteria</taxon>
        <taxon>Bacillati</taxon>
        <taxon>Bacillota</taxon>
        <taxon>Bacilli</taxon>
        <taxon>Bacillales</taxon>
        <taxon>Bacillaceae</taxon>
        <taxon>Neobacillus</taxon>
    </lineage>
</organism>
<name>A0A852TKI9_9BACI</name>
<comment type="similarity">
    <text evidence="7">Belongs to the mandelate racemase/muconate lactonizing enzyme family. MenC type 2 subfamily.</text>
</comment>
<dbReference type="GO" id="GO:0043748">
    <property type="term" value="F:O-succinylbenzoate synthase activity"/>
    <property type="evidence" value="ECO:0007669"/>
    <property type="project" value="UniProtKB-EC"/>
</dbReference>
<feature type="binding site" evidence="7">
    <location>
        <position position="188"/>
    </location>
    <ligand>
        <name>Mg(2+)</name>
        <dbReference type="ChEBI" id="CHEBI:18420"/>
    </ligand>
</feature>
<dbReference type="GO" id="GO:0016854">
    <property type="term" value="F:racemase and epimerase activity"/>
    <property type="evidence" value="ECO:0007669"/>
    <property type="project" value="UniProtKB-ARBA"/>
</dbReference>
<evidence type="ECO:0000256" key="5">
    <source>
        <dbReference type="ARBA" id="ARBA00023239"/>
    </source>
</evidence>
<dbReference type="SFLD" id="SFLDG00180">
    <property type="entry name" value="muconate_cycloisomerase"/>
    <property type="match status" value="1"/>
</dbReference>
<dbReference type="InterPro" id="IPR013342">
    <property type="entry name" value="Mandelate_racemase_C"/>
</dbReference>
<dbReference type="InterPro" id="IPR010197">
    <property type="entry name" value="OSBS/NAAAR"/>
</dbReference>
<feature type="binding site" evidence="7">
    <location>
        <position position="238"/>
    </location>
    <ligand>
        <name>Mg(2+)</name>
        <dbReference type="ChEBI" id="CHEBI:18420"/>
    </ligand>
</feature>
<dbReference type="Pfam" id="PF02746">
    <property type="entry name" value="MR_MLE_N"/>
    <property type="match status" value="1"/>
</dbReference>
<feature type="active site" description="Proton donor" evidence="7">
    <location>
        <position position="163"/>
    </location>
</feature>
<dbReference type="Gene3D" id="3.20.20.120">
    <property type="entry name" value="Enolase-like C-terminal domain"/>
    <property type="match status" value="1"/>
</dbReference>
<evidence type="ECO:0000256" key="7">
    <source>
        <dbReference type="HAMAP-Rule" id="MF_01933"/>
    </source>
</evidence>
<dbReference type="PANTHER" id="PTHR48073:SF5">
    <property type="entry name" value="O-SUCCINYLBENZOATE SYNTHASE"/>
    <property type="match status" value="1"/>
</dbReference>
<dbReference type="SMART" id="SM00922">
    <property type="entry name" value="MR_MLE"/>
    <property type="match status" value="1"/>
</dbReference>
<comment type="pathway">
    <text evidence="7">Quinol/quinone metabolism; 1,4-dihydroxy-2-naphthoate biosynthesis; 1,4-dihydroxy-2-naphthoate from chorismate: step 4/7.</text>
</comment>
<comment type="caution">
    <text evidence="9">The sequence shown here is derived from an EMBL/GenBank/DDBJ whole genome shotgun (WGS) entry which is preliminary data.</text>
</comment>
<sequence>MKIAQIKLKVISMPLKSPFHTHLGTVSEREGIIVEVIDSDGISGYGEGVAFSTPWYTEETVSTSLHIMSDVLIPLLKKRPIKHPKDAAILFQSVRRNHMAKAGLEMAIWDLYAKRNSLSLSRAIGGTRREIASGVVVAADSLTNSLKQIEKYLGEGYQRFKIKINPSQDYSVLEAIRRYYPELPLMADANSAYTLNDTDKLKALDDFNLLMIEQPLASDDIIEHSLLQKEINTPICLDESIVSFNDAKNAIELGSCKIINIKAGRVGGLYEAKRIHDYCLEKGIEVWCGGMIEFGISRAHNIALASLPGFTIPGDISASNRFWEEDIILPEVCVRNGYVCVPDTSGIGFGINKKRLKETTQIEKVFNFENK</sequence>
<keyword evidence="4 7" id="KW-0460">Magnesium</keyword>
<dbReference type="Pfam" id="PF13378">
    <property type="entry name" value="MR_MLE_C"/>
    <property type="match status" value="1"/>
</dbReference>
<feature type="binding site" evidence="7">
    <location>
        <position position="213"/>
    </location>
    <ligand>
        <name>Mg(2+)</name>
        <dbReference type="ChEBI" id="CHEBI:18420"/>
    </ligand>
</feature>
<keyword evidence="5 7" id="KW-0456">Lyase</keyword>
<evidence type="ECO:0000259" key="8">
    <source>
        <dbReference type="SMART" id="SM00922"/>
    </source>
</evidence>
<dbReference type="UniPathway" id="UPA01057">
    <property type="reaction ID" value="UER00165"/>
</dbReference>
<reference evidence="10" key="1">
    <citation type="submission" date="2020-07" db="EMBL/GenBank/DDBJ databases">
        <authorList>
            <person name="Partida-Martinez L."/>
            <person name="Huntemann M."/>
            <person name="Clum A."/>
            <person name="Wang J."/>
            <person name="Palaniappan K."/>
            <person name="Ritter S."/>
            <person name="Chen I.-M."/>
            <person name="Stamatis D."/>
            <person name="Reddy T."/>
            <person name="O'Malley R."/>
            <person name="Daum C."/>
            <person name="Shapiro N."/>
            <person name="Ivanova N."/>
            <person name="Kyrpides N."/>
            <person name="Woyke T."/>
        </authorList>
    </citation>
    <scope>NUCLEOTIDE SEQUENCE [LARGE SCALE GENOMIC DNA]</scope>
    <source>
        <strain evidence="10">AT2.8</strain>
    </source>
</reference>
<evidence type="ECO:0000256" key="3">
    <source>
        <dbReference type="ARBA" id="ARBA00022723"/>
    </source>
</evidence>
<reference evidence="10" key="2">
    <citation type="submission" date="2020-08" db="EMBL/GenBank/DDBJ databases">
        <title>The Agave Microbiome: Exploring the role of microbial communities in plant adaptations to desert environments.</title>
        <authorList>
            <person name="Partida-Martinez L.P."/>
        </authorList>
    </citation>
    <scope>NUCLEOTIDE SEQUENCE [LARGE SCALE GENOMIC DNA]</scope>
    <source>
        <strain evidence="10">AT2.8</strain>
    </source>
</reference>
<dbReference type="SFLD" id="SFLDF00009">
    <property type="entry name" value="o-succinylbenzoate_synthase"/>
    <property type="match status" value="1"/>
</dbReference>
<dbReference type="CDD" id="cd03317">
    <property type="entry name" value="NAAAR"/>
    <property type="match status" value="1"/>
</dbReference>
<dbReference type="AlphaFoldDB" id="A0A852TKI9"/>
<evidence type="ECO:0000256" key="6">
    <source>
        <dbReference type="ARBA" id="ARBA00029491"/>
    </source>
</evidence>
<dbReference type="NCBIfam" id="TIGR01928">
    <property type="entry name" value="menC_lowGC_arch"/>
    <property type="match status" value="1"/>
</dbReference>
<dbReference type="EMBL" id="JACCBX010000010">
    <property type="protein sequence ID" value="NYE07604.1"/>
    <property type="molecule type" value="Genomic_DNA"/>
</dbReference>
<comment type="cofactor">
    <cofactor evidence="1 7">
        <name>a divalent metal cation</name>
        <dbReference type="ChEBI" id="CHEBI:60240"/>
    </cofactor>
</comment>
<feature type="domain" description="Mandelate racemase/muconate lactonizing enzyme C-terminal" evidence="8">
    <location>
        <begin position="142"/>
        <end position="234"/>
    </location>
</feature>
<dbReference type="GO" id="GO:0009234">
    <property type="term" value="P:menaquinone biosynthetic process"/>
    <property type="evidence" value="ECO:0007669"/>
    <property type="project" value="UniProtKB-UniRule"/>
</dbReference>
<dbReference type="SFLD" id="SFLDS00001">
    <property type="entry name" value="Enolase"/>
    <property type="match status" value="1"/>
</dbReference>
<dbReference type="SUPFAM" id="SSF51604">
    <property type="entry name" value="Enolase C-terminal domain-like"/>
    <property type="match status" value="1"/>
</dbReference>
<evidence type="ECO:0000256" key="1">
    <source>
        <dbReference type="ARBA" id="ARBA00001968"/>
    </source>
</evidence>
<evidence type="ECO:0000256" key="2">
    <source>
        <dbReference type="ARBA" id="ARBA00022428"/>
    </source>
</evidence>
<feature type="active site" description="Proton acceptor" evidence="7">
    <location>
        <position position="262"/>
    </location>
</feature>
<comment type="pathway">
    <text evidence="7">Quinol/quinone metabolism; menaquinone biosynthesis.</text>
</comment>
<gene>
    <name evidence="7" type="primary">menC</name>
    <name evidence="9" type="ORF">F4694_004421</name>
</gene>
<dbReference type="InterPro" id="IPR029065">
    <property type="entry name" value="Enolase_C-like"/>
</dbReference>
<dbReference type="InterPro" id="IPR013341">
    <property type="entry name" value="Mandelate_racemase_N_dom"/>
</dbReference>
<keyword evidence="2 7" id="KW-0474">Menaquinone biosynthesis</keyword>
<dbReference type="HAMAP" id="MF_01933">
    <property type="entry name" value="MenC_2"/>
    <property type="match status" value="1"/>
</dbReference>
<dbReference type="UniPathway" id="UPA00079"/>
<dbReference type="InterPro" id="IPR036849">
    <property type="entry name" value="Enolase-like_C_sf"/>
</dbReference>
<dbReference type="Gene3D" id="3.30.390.10">
    <property type="entry name" value="Enolase-like, N-terminal domain"/>
    <property type="match status" value="1"/>
</dbReference>
<evidence type="ECO:0000256" key="4">
    <source>
        <dbReference type="ARBA" id="ARBA00022842"/>
    </source>
</evidence>
<protein>
    <recommendedName>
        <fullName evidence="6 7">o-succinylbenzoate synthase</fullName>
        <shortName evidence="7">OSB synthase</shortName>
        <shortName evidence="7">OSBS</shortName>
        <ecNumber evidence="6 7">4.2.1.113</ecNumber>
    </recommendedName>
    <alternativeName>
        <fullName evidence="7">4-(2'-carboxyphenyl)-4-oxybutyric acid synthase</fullName>
    </alternativeName>
    <alternativeName>
        <fullName evidence="7">o-succinylbenzoic acid synthase</fullName>
    </alternativeName>
</protein>
<dbReference type="EC" id="4.2.1.113" evidence="6 7"/>
<keyword evidence="3 7" id="KW-0479">Metal-binding</keyword>
<proteinExistence type="inferred from homology"/>
<evidence type="ECO:0000313" key="10">
    <source>
        <dbReference type="Proteomes" id="UP000548423"/>
    </source>
</evidence>
<dbReference type="GO" id="GO:0000287">
    <property type="term" value="F:magnesium ion binding"/>
    <property type="evidence" value="ECO:0007669"/>
    <property type="project" value="UniProtKB-UniRule"/>
</dbReference>
<comment type="function">
    <text evidence="7">Converts 2-succinyl-6-hydroxy-2,4-cyclohexadiene-1-carboxylate (SHCHC) to 2-succinylbenzoate (OSB).</text>
</comment>
<dbReference type="SUPFAM" id="SSF54826">
    <property type="entry name" value="Enolase N-terminal domain-like"/>
    <property type="match status" value="1"/>
</dbReference>
<dbReference type="InterPro" id="IPR029017">
    <property type="entry name" value="Enolase-like_N"/>
</dbReference>
<evidence type="ECO:0000313" key="9">
    <source>
        <dbReference type="EMBL" id="NYE07604.1"/>
    </source>
</evidence>
<dbReference type="InterPro" id="IPR047585">
    <property type="entry name" value="MenC"/>
</dbReference>
<accession>A0A852TKI9</accession>
<dbReference type="PANTHER" id="PTHR48073">
    <property type="entry name" value="O-SUCCINYLBENZOATE SYNTHASE-RELATED"/>
    <property type="match status" value="1"/>
</dbReference>
<dbReference type="Proteomes" id="UP000548423">
    <property type="component" value="Unassembled WGS sequence"/>
</dbReference>
<comment type="catalytic activity">
    <reaction evidence="7">
        <text>(1R,6R)-6-hydroxy-2-succinyl-cyclohexa-2,4-diene-1-carboxylate = 2-succinylbenzoate + H2O</text>
        <dbReference type="Rhea" id="RHEA:10196"/>
        <dbReference type="ChEBI" id="CHEBI:15377"/>
        <dbReference type="ChEBI" id="CHEBI:18325"/>
        <dbReference type="ChEBI" id="CHEBI:58689"/>
        <dbReference type="EC" id="4.2.1.113"/>
    </reaction>
</comment>